<dbReference type="Proteomes" id="UP001291623">
    <property type="component" value="Unassembled WGS sequence"/>
</dbReference>
<keyword evidence="9" id="KW-1185">Reference proteome</keyword>
<feature type="signal peptide" evidence="6">
    <location>
        <begin position="1"/>
        <end position="23"/>
    </location>
</feature>
<keyword evidence="2" id="KW-0929">Antimicrobial</keyword>
<evidence type="ECO:0000256" key="5">
    <source>
        <dbReference type="ARBA" id="ARBA00023157"/>
    </source>
</evidence>
<keyword evidence="6" id="KW-0732">Signal</keyword>
<feature type="domain" description="Defensin-like" evidence="7">
    <location>
        <begin position="33"/>
        <end position="76"/>
    </location>
</feature>
<sequence length="77" mass="8798">MASYKSYSCLLLVFLAIIGLAVARNFDEKRLDSFCYEECTKTFFNNECLAFCIRRSYNDGSCKLDQQSGIFSCCCKT</sequence>
<proteinExistence type="inferred from homology"/>
<dbReference type="Pfam" id="PF24552">
    <property type="entry name" value="Defensin"/>
    <property type="match status" value="1"/>
</dbReference>
<dbReference type="EMBL" id="JAVYJV010000016">
    <property type="protein sequence ID" value="KAK4351085.1"/>
    <property type="molecule type" value="Genomic_DNA"/>
</dbReference>
<keyword evidence="5" id="KW-1015">Disulfide bond</keyword>
<evidence type="ECO:0000313" key="8">
    <source>
        <dbReference type="EMBL" id="KAK4351085.1"/>
    </source>
</evidence>
<keyword evidence="3" id="KW-0295">Fungicide</keyword>
<evidence type="ECO:0000313" key="9">
    <source>
        <dbReference type="Proteomes" id="UP001291623"/>
    </source>
</evidence>
<evidence type="ECO:0000259" key="7">
    <source>
        <dbReference type="Pfam" id="PF24552"/>
    </source>
</evidence>
<gene>
    <name evidence="8" type="ORF">RND71_030398</name>
</gene>
<organism evidence="8 9">
    <name type="scientific">Anisodus tanguticus</name>
    <dbReference type="NCBI Taxonomy" id="243964"/>
    <lineage>
        <taxon>Eukaryota</taxon>
        <taxon>Viridiplantae</taxon>
        <taxon>Streptophyta</taxon>
        <taxon>Embryophyta</taxon>
        <taxon>Tracheophyta</taxon>
        <taxon>Spermatophyta</taxon>
        <taxon>Magnoliopsida</taxon>
        <taxon>eudicotyledons</taxon>
        <taxon>Gunneridae</taxon>
        <taxon>Pentapetalae</taxon>
        <taxon>asterids</taxon>
        <taxon>lamiids</taxon>
        <taxon>Solanales</taxon>
        <taxon>Solanaceae</taxon>
        <taxon>Solanoideae</taxon>
        <taxon>Hyoscyameae</taxon>
        <taxon>Anisodus</taxon>
    </lineage>
</organism>
<evidence type="ECO:0000256" key="3">
    <source>
        <dbReference type="ARBA" id="ARBA00022577"/>
    </source>
</evidence>
<dbReference type="GO" id="GO:0031640">
    <property type="term" value="P:killing of cells of another organism"/>
    <property type="evidence" value="ECO:0007669"/>
    <property type="project" value="UniProtKB-KW"/>
</dbReference>
<dbReference type="InterPro" id="IPR056373">
    <property type="entry name" value="Defensin-like_dom"/>
</dbReference>
<name>A0AAE1V861_9SOLA</name>
<dbReference type="AlphaFoldDB" id="A0AAE1V861"/>
<evidence type="ECO:0000256" key="2">
    <source>
        <dbReference type="ARBA" id="ARBA00022529"/>
    </source>
</evidence>
<feature type="chain" id="PRO_5041905683" description="Defensin-like domain-containing protein" evidence="6">
    <location>
        <begin position="24"/>
        <end position="77"/>
    </location>
</feature>
<comment type="similarity">
    <text evidence="1">Belongs to the DEFL family.</text>
</comment>
<accession>A0AAE1V861</accession>
<reference evidence="8" key="1">
    <citation type="submission" date="2023-12" db="EMBL/GenBank/DDBJ databases">
        <title>Genome assembly of Anisodus tanguticus.</title>
        <authorList>
            <person name="Wang Y.-J."/>
        </authorList>
    </citation>
    <scope>NUCLEOTIDE SEQUENCE</scope>
    <source>
        <strain evidence="8">KB-2021</strain>
        <tissue evidence="8">Leaf</tissue>
    </source>
</reference>
<dbReference type="GO" id="GO:0050832">
    <property type="term" value="P:defense response to fungus"/>
    <property type="evidence" value="ECO:0007669"/>
    <property type="project" value="UniProtKB-KW"/>
</dbReference>
<comment type="caution">
    <text evidence="8">The sequence shown here is derived from an EMBL/GenBank/DDBJ whole genome shotgun (WGS) entry which is preliminary data.</text>
</comment>
<evidence type="ECO:0000256" key="1">
    <source>
        <dbReference type="ARBA" id="ARBA00006722"/>
    </source>
</evidence>
<keyword evidence="4" id="KW-0611">Plant defense</keyword>
<evidence type="ECO:0000256" key="4">
    <source>
        <dbReference type="ARBA" id="ARBA00022821"/>
    </source>
</evidence>
<evidence type="ECO:0000256" key="6">
    <source>
        <dbReference type="SAM" id="SignalP"/>
    </source>
</evidence>
<protein>
    <recommendedName>
        <fullName evidence="7">Defensin-like domain-containing protein</fullName>
    </recommendedName>
</protein>